<dbReference type="SMART" id="SM00468">
    <property type="entry name" value="PreSET"/>
    <property type="match status" value="1"/>
</dbReference>
<evidence type="ECO:0000259" key="4">
    <source>
        <dbReference type="SMART" id="SM00468"/>
    </source>
</evidence>
<dbReference type="Proteomes" id="UP001497482">
    <property type="component" value="Chromosome 6"/>
</dbReference>
<evidence type="ECO:0000313" key="5">
    <source>
        <dbReference type="EMBL" id="CAL1608916.1"/>
    </source>
</evidence>
<feature type="domain" description="Pre-SET" evidence="4">
    <location>
        <begin position="7"/>
        <end position="88"/>
    </location>
</feature>
<dbReference type="SUPFAM" id="SSF82199">
    <property type="entry name" value="SET domain"/>
    <property type="match status" value="1"/>
</dbReference>
<proteinExistence type="predicted"/>
<dbReference type="GO" id="GO:0032259">
    <property type="term" value="P:methylation"/>
    <property type="evidence" value="ECO:0007669"/>
    <property type="project" value="UniProtKB-KW"/>
</dbReference>
<dbReference type="GO" id="GO:0005634">
    <property type="term" value="C:nucleus"/>
    <property type="evidence" value="ECO:0007669"/>
    <property type="project" value="InterPro"/>
</dbReference>
<evidence type="ECO:0000256" key="1">
    <source>
        <dbReference type="ARBA" id="ARBA00022603"/>
    </source>
</evidence>
<dbReference type="EMBL" id="OZ035828">
    <property type="protein sequence ID" value="CAL1608916.1"/>
    <property type="molecule type" value="Genomic_DNA"/>
</dbReference>
<keyword evidence="1" id="KW-0489">Methyltransferase</keyword>
<dbReference type="GO" id="GO:0008270">
    <property type="term" value="F:zinc ion binding"/>
    <property type="evidence" value="ECO:0007669"/>
    <property type="project" value="InterPro"/>
</dbReference>
<dbReference type="InterPro" id="IPR007728">
    <property type="entry name" value="Pre-SET_dom"/>
</dbReference>
<evidence type="ECO:0000313" key="6">
    <source>
        <dbReference type="Proteomes" id="UP001497482"/>
    </source>
</evidence>
<gene>
    <name evidence="5" type="ORF">KC01_LOCUS35757</name>
</gene>
<dbReference type="Gene3D" id="2.170.270.10">
    <property type="entry name" value="SET domain"/>
    <property type="match status" value="1"/>
</dbReference>
<protein>
    <recommendedName>
        <fullName evidence="4">Pre-SET domain-containing protein</fullName>
    </recommendedName>
</protein>
<accession>A0AAV2M6N2</accession>
<keyword evidence="6" id="KW-1185">Reference proteome</keyword>
<keyword evidence="1" id="KW-0808">Transferase</keyword>
<sequence length="90" mass="9574">MAALSPGVDVSCGLENVPVLIENSVVAPARPRFHYSTENVQGPGFSDDPSEATLLGCPCVSHSCVLESCSCLQSHGEAYTTEVTVWCRME</sequence>
<reference evidence="5 6" key="1">
    <citation type="submission" date="2024-04" db="EMBL/GenBank/DDBJ databases">
        <authorList>
            <person name="Waldvogel A.-M."/>
            <person name="Schoenle A."/>
        </authorList>
    </citation>
    <scope>NUCLEOTIDE SEQUENCE [LARGE SCALE GENOMIC DNA]</scope>
</reference>
<dbReference type="AlphaFoldDB" id="A0AAV2M6N2"/>
<organism evidence="5 6">
    <name type="scientific">Knipowitschia caucasica</name>
    <name type="common">Caucasian dwarf goby</name>
    <name type="synonym">Pomatoschistus caucasicus</name>
    <dbReference type="NCBI Taxonomy" id="637954"/>
    <lineage>
        <taxon>Eukaryota</taxon>
        <taxon>Metazoa</taxon>
        <taxon>Chordata</taxon>
        <taxon>Craniata</taxon>
        <taxon>Vertebrata</taxon>
        <taxon>Euteleostomi</taxon>
        <taxon>Actinopterygii</taxon>
        <taxon>Neopterygii</taxon>
        <taxon>Teleostei</taxon>
        <taxon>Neoteleostei</taxon>
        <taxon>Acanthomorphata</taxon>
        <taxon>Gobiaria</taxon>
        <taxon>Gobiiformes</taxon>
        <taxon>Gobioidei</taxon>
        <taxon>Gobiidae</taxon>
        <taxon>Gobiinae</taxon>
        <taxon>Knipowitschia</taxon>
    </lineage>
</organism>
<evidence type="ECO:0000256" key="3">
    <source>
        <dbReference type="ARBA" id="ARBA00022853"/>
    </source>
</evidence>
<keyword evidence="3" id="KW-0156">Chromatin regulator</keyword>
<name>A0AAV2M6N2_KNICA</name>
<keyword evidence="2" id="KW-0949">S-adenosyl-L-methionine</keyword>
<dbReference type="GO" id="GO:0042054">
    <property type="term" value="F:histone methyltransferase activity"/>
    <property type="evidence" value="ECO:0007669"/>
    <property type="project" value="InterPro"/>
</dbReference>
<dbReference type="InterPro" id="IPR046341">
    <property type="entry name" value="SET_dom_sf"/>
</dbReference>
<evidence type="ECO:0000256" key="2">
    <source>
        <dbReference type="ARBA" id="ARBA00022691"/>
    </source>
</evidence>